<organism evidence="11 12">
    <name type="scientific">Diaporthe helianthi</name>
    <dbReference type="NCBI Taxonomy" id="158607"/>
    <lineage>
        <taxon>Eukaryota</taxon>
        <taxon>Fungi</taxon>
        <taxon>Dikarya</taxon>
        <taxon>Ascomycota</taxon>
        <taxon>Pezizomycotina</taxon>
        <taxon>Sordariomycetes</taxon>
        <taxon>Sordariomycetidae</taxon>
        <taxon>Diaporthales</taxon>
        <taxon>Diaporthaceae</taxon>
        <taxon>Diaporthe</taxon>
    </lineage>
</organism>
<keyword evidence="6" id="KW-0808">Transferase</keyword>
<evidence type="ECO:0000256" key="9">
    <source>
        <dbReference type="ARBA" id="ARBA00038126"/>
    </source>
</evidence>
<dbReference type="OrthoDB" id="1723750at2759"/>
<dbReference type="GO" id="GO:0005737">
    <property type="term" value="C:cytoplasm"/>
    <property type="evidence" value="ECO:0007669"/>
    <property type="project" value="UniProtKB-SubCell"/>
</dbReference>
<dbReference type="EMBL" id="MAVT02000034">
    <property type="protein sequence ID" value="POS80758.1"/>
    <property type="molecule type" value="Genomic_DNA"/>
</dbReference>
<dbReference type="EC" id="2.1.1.85" evidence="3"/>
<dbReference type="FunCoup" id="A0A2P5IE35">
    <property type="interactions" value="1606"/>
</dbReference>
<feature type="compositionally biased region" description="Low complexity" evidence="10">
    <location>
        <begin position="17"/>
        <end position="38"/>
    </location>
</feature>
<dbReference type="Gene3D" id="3.40.50.150">
    <property type="entry name" value="Vaccinia Virus protein VP39"/>
    <property type="match status" value="1"/>
</dbReference>
<accession>A0A2P5IE35</accession>
<evidence type="ECO:0000256" key="5">
    <source>
        <dbReference type="ARBA" id="ARBA00022603"/>
    </source>
</evidence>
<dbReference type="InParanoid" id="A0A2P5IE35"/>
<evidence type="ECO:0000256" key="4">
    <source>
        <dbReference type="ARBA" id="ARBA00022490"/>
    </source>
</evidence>
<keyword evidence="4" id="KW-0963">Cytoplasm</keyword>
<dbReference type="InterPro" id="IPR029063">
    <property type="entry name" value="SAM-dependent_MTases_sf"/>
</dbReference>
<name>A0A2P5IE35_DIAHE</name>
<evidence type="ECO:0000256" key="10">
    <source>
        <dbReference type="SAM" id="MobiDB-lite"/>
    </source>
</evidence>
<evidence type="ECO:0000256" key="8">
    <source>
        <dbReference type="ARBA" id="ARBA00023242"/>
    </source>
</evidence>
<sequence>MSFSFSFSGDDIDEGVSAPQAPQNIPQAPAAAASTSSAFPVQGKPQLPPVHHGLGQLLAKLPSKIAYSLLVVDLDGKGSIQIPRRELWDVRLQLMAEEDAEGDELEPGLGAHDVKTGIYEGGFKSWESSVDLVKVLAAKQVPASLAAAPFHIIELGCGTALPSLALFQWALHARAQAAKAAQEDRIPLNLTLADYNPSVLQLVTMPNLLLAWALGRQGYDQLIQDALSATEGELEITEQVVDSFKSFLTSAGINVSFISGGWSPELVELMYTSSASLSSEKNGGGAVQTLIMGAETIYSPFALDSFTDTLLSILRRERGAGSSRQAMAVIAAKRLYFGVGGSLDDFVDKMRGLGAGVRMLREETEGVRRGVVEYTTYGWALSGCCTLGGNARVRANRAFGAGDVLLLAIQKRLGSLRPGQNARELHVIKSPPQTVPMSAITRPDPWSIPVPLESHLQYASLRWWHQPFSLNIIISEEI</sequence>
<feature type="region of interest" description="Disordered" evidence="10">
    <location>
        <begin position="1"/>
        <end position="40"/>
    </location>
</feature>
<comment type="similarity">
    <text evidence="9">Belongs to the methyltransferase superfamily. METTL18 family.</text>
</comment>
<evidence type="ECO:0000313" key="12">
    <source>
        <dbReference type="Proteomes" id="UP000094444"/>
    </source>
</evidence>
<keyword evidence="8" id="KW-0539">Nucleus</keyword>
<comment type="caution">
    <text evidence="11">The sequence shown here is derived from an EMBL/GenBank/DDBJ whole genome shotgun (WGS) entry which is preliminary data.</text>
</comment>
<dbReference type="Proteomes" id="UP000094444">
    <property type="component" value="Unassembled WGS sequence"/>
</dbReference>
<reference evidence="11" key="1">
    <citation type="submission" date="2017-09" db="EMBL/GenBank/DDBJ databases">
        <title>Polyketide synthases of a Diaporthe helianthi virulent isolate.</title>
        <authorList>
            <person name="Baroncelli R."/>
        </authorList>
    </citation>
    <scope>NUCLEOTIDE SEQUENCE [LARGE SCALE GENOMIC DNA]</scope>
    <source>
        <strain evidence="11">7/96</strain>
    </source>
</reference>
<evidence type="ECO:0000256" key="2">
    <source>
        <dbReference type="ARBA" id="ARBA00004496"/>
    </source>
</evidence>
<evidence type="ECO:0000256" key="1">
    <source>
        <dbReference type="ARBA" id="ARBA00004123"/>
    </source>
</evidence>
<evidence type="ECO:0000256" key="6">
    <source>
        <dbReference type="ARBA" id="ARBA00022679"/>
    </source>
</evidence>
<keyword evidence="7" id="KW-0949">S-adenosyl-L-methionine</keyword>
<dbReference type="AlphaFoldDB" id="A0A2P5IE35"/>
<evidence type="ECO:0000313" key="11">
    <source>
        <dbReference type="EMBL" id="POS80758.1"/>
    </source>
</evidence>
<proteinExistence type="inferred from homology"/>
<keyword evidence="12" id="KW-1185">Reference proteome</keyword>
<keyword evidence="5" id="KW-0489">Methyltransferase</keyword>
<protein>
    <recommendedName>
        <fullName evidence="3">protein-histidine N-methyltransferase</fullName>
        <ecNumber evidence="3">2.1.1.85</ecNumber>
    </recommendedName>
</protein>
<dbReference type="InterPro" id="IPR019410">
    <property type="entry name" value="Methyltransf_16"/>
</dbReference>
<dbReference type="GO" id="GO:0032259">
    <property type="term" value="P:methylation"/>
    <property type="evidence" value="ECO:0007669"/>
    <property type="project" value="UniProtKB-KW"/>
</dbReference>
<dbReference type="STRING" id="158607.A0A2P5IE35"/>
<dbReference type="GO" id="GO:0005634">
    <property type="term" value="C:nucleus"/>
    <property type="evidence" value="ECO:0007669"/>
    <property type="project" value="UniProtKB-SubCell"/>
</dbReference>
<dbReference type="PANTHER" id="PTHR14614:SF39">
    <property type="entry name" value="HISTIDINE PROTEIN METHYLTRANSFERASE 1 HOMOLOG"/>
    <property type="match status" value="1"/>
</dbReference>
<evidence type="ECO:0000256" key="7">
    <source>
        <dbReference type="ARBA" id="ARBA00022691"/>
    </source>
</evidence>
<dbReference type="PANTHER" id="PTHR14614">
    <property type="entry name" value="HEPATOCELLULAR CARCINOMA-ASSOCIATED ANTIGEN"/>
    <property type="match status" value="1"/>
</dbReference>
<gene>
    <name evidence="11" type="ORF">DHEL01_v200845</name>
</gene>
<evidence type="ECO:0000256" key="3">
    <source>
        <dbReference type="ARBA" id="ARBA00012533"/>
    </source>
</evidence>
<comment type="subcellular location">
    <subcellularLocation>
        <location evidence="2">Cytoplasm</location>
    </subcellularLocation>
    <subcellularLocation>
        <location evidence="1">Nucleus</location>
    </subcellularLocation>
</comment>
<dbReference type="GO" id="GO:0018064">
    <property type="term" value="F:protein-L-histidine N-tele-methyltransferase activity"/>
    <property type="evidence" value="ECO:0007669"/>
    <property type="project" value="UniProtKB-EC"/>
</dbReference>